<comment type="caution">
    <text evidence="3">The sequence shown here is derived from an EMBL/GenBank/DDBJ whole genome shotgun (WGS) entry which is preliminary data.</text>
</comment>
<dbReference type="PANTHER" id="PTHR37850:SF3">
    <property type="entry name" value="BLR7815 PROTEIN"/>
    <property type="match status" value="1"/>
</dbReference>
<gene>
    <name evidence="3" type="ORF">I8D64_04210</name>
</gene>
<dbReference type="PANTHER" id="PTHR37850">
    <property type="entry name" value="STRU PROTEIN"/>
    <property type="match status" value="1"/>
</dbReference>
<dbReference type="InterPro" id="IPR048423">
    <property type="entry name" value="DRL_cat"/>
</dbReference>
<proteinExistence type="predicted"/>
<dbReference type="Pfam" id="PF03447">
    <property type="entry name" value="NAD_binding_3"/>
    <property type="match status" value="1"/>
</dbReference>
<dbReference type="Gene3D" id="3.40.50.720">
    <property type="entry name" value="NAD(P)-binding Rossmann-like Domain"/>
    <property type="match status" value="1"/>
</dbReference>
<dbReference type="Pfam" id="PF21135">
    <property type="entry name" value="DRL_cat"/>
    <property type="match status" value="1"/>
</dbReference>
<evidence type="ECO:0000313" key="4">
    <source>
        <dbReference type="Proteomes" id="UP000612352"/>
    </source>
</evidence>
<evidence type="ECO:0000259" key="2">
    <source>
        <dbReference type="Pfam" id="PF21135"/>
    </source>
</evidence>
<evidence type="ECO:0000259" key="1">
    <source>
        <dbReference type="Pfam" id="PF03447"/>
    </source>
</evidence>
<feature type="domain" description="Oxidoreductase DRL-like catalytic" evidence="2">
    <location>
        <begin position="236"/>
        <end position="345"/>
    </location>
</feature>
<reference evidence="3 4" key="1">
    <citation type="submission" date="2020-12" db="EMBL/GenBank/DDBJ databases">
        <title>Brachybacterium sp. MASK1Z-5, whole genome shotgun sequence.</title>
        <authorList>
            <person name="Tuo L."/>
        </authorList>
    </citation>
    <scope>NUCLEOTIDE SEQUENCE [LARGE SCALE GENOMIC DNA]</scope>
    <source>
        <strain evidence="3 4">MASK1Z-5</strain>
    </source>
</reference>
<organism evidence="3 4">
    <name type="scientific">Brachybacterium halotolerans</name>
    <dbReference type="NCBI Taxonomy" id="2795215"/>
    <lineage>
        <taxon>Bacteria</taxon>
        <taxon>Bacillati</taxon>
        <taxon>Actinomycetota</taxon>
        <taxon>Actinomycetes</taxon>
        <taxon>Micrococcales</taxon>
        <taxon>Dermabacteraceae</taxon>
        <taxon>Brachybacterium</taxon>
    </lineage>
</organism>
<dbReference type="EMBL" id="JAEDAJ010000001">
    <property type="protein sequence ID" value="MBK0330601.1"/>
    <property type="molecule type" value="Genomic_DNA"/>
</dbReference>
<dbReference type="InterPro" id="IPR036291">
    <property type="entry name" value="NAD(P)-bd_dom_sf"/>
</dbReference>
<evidence type="ECO:0000313" key="3">
    <source>
        <dbReference type="EMBL" id="MBK0330601.1"/>
    </source>
</evidence>
<accession>A0ABS1B7H0</accession>
<dbReference type="Proteomes" id="UP000612352">
    <property type="component" value="Unassembled WGS sequence"/>
</dbReference>
<protein>
    <submittedName>
        <fullName evidence="3">Homoserine dehydrogenase</fullName>
    </submittedName>
</protein>
<dbReference type="SUPFAM" id="SSF51735">
    <property type="entry name" value="NAD(P)-binding Rossmann-fold domains"/>
    <property type="match status" value="1"/>
</dbReference>
<dbReference type="InterPro" id="IPR005106">
    <property type="entry name" value="Asp/hSer_DH_NAD-bd"/>
</dbReference>
<name>A0ABS1B7H0_9MICO</name>
<keyword evidence="4" id="KW-1185">Reference proteome</keyword>
<sequence>MKIASPRRRTGEIRVALTGANGGFGRTFLAQLRSTPDIRATALIDPDVDGTVAMLADLGITAFEIADAPSSAHAAAASGETALLSSLEAIDWDSVDVLVEATGNVPAGTAYSEAALDHGTHVVMISKEVDTAVGAALAARAAETGLSYLPGDGDQPANLLRLLDWISAVGLDIVAVGKSSEYDLVFDPESSTVTQNGECVPVADFAALLALGEDVPATLERRARALSDLKRRAAADACEMTVVSQRVGMPADVPEMHYPVARPSELADIYSAREDGGVRSHDGIVDVFSALRLPNEASFAGGVFAIVRAEDPATWDTLRGKGHVVSRSGTLAAIYWPYHLMGVETPLSIYAAVDGTPSRAPRPTTMMAARAQRRLAAGTDLIVAGHHHEIAGVDPVMITPAEGTAAYYVLSGTTLRRDIAEGEVISVDDVDGIDRRVLELNQSVQDV</sequence>
<feature type="domain" description="Aspartate/homoserine dehydrogenase NAD-binding" evidence="1">
    <location>
        <begin position="58"/>
        <end position="146"/>
    </location>
</feature>